<gene>
    <name evidence="1" type="ORF">LQ318_11640</name>
</gene>
<dbReference type="RefSeq" id="WP_265790343.1">
    <property type="nucleotide sequence ID" value="NZ_BAABRS010000003.1"/>
</dbReference>
<protein>
    <submittedName>
        <fullName evidence="1">Uncharacterized protein</fullName>
    </submittedName>
</protein>
<accession>A0ABT3Q0G9</accession>
<name>A0ABT3Q0G9_9BACT</name>
<reference evidence="1 2" key="1">
    <citation type="submission" date="2021-11" db="EMBL/GenBank/DDBJ databases">
        <title>Aliifidinibius sp. nov., a new bacterium isolated from saline soil.</title>
        <authorList>
            <person name="Galisteo C."/>
            <person name="De La Haba R."/>
            <person name="Sanchez-Porro C."/>
            <person name="Ventosa A."/>
        </authorList>
    </citation>
    <scope>NUCLEOTIDE SEQUENCE [LARGE SCALE GENOMIC DNA]</scope>
    <source>
        <strain evidence="1 2">KACC 190600</strain>
    </source>
</reference>
<evidence type="ECO:0000313" key="1">
    <source>
        <dbReference type="EMBL" id="MCW9713553.1"/>
    </source>
</evidence>
<dbReference type="EMBL" id="JAJNDC010000003">
    <property type="protein sequence ID" value="MCW9713553.1"/>
    <property type="molecule type" value="Genomic_DNA"/>
</dbReference>
<sequence length="109" mass="12430">MDFHFHSIFKDEITVPILIRNSYSAKNIPALRISRILSQIGMSRNRNKDCIHSTSTAILHHPLADICSDAVFPLRSGKISSRIVAIPVIERLFQKSLTLLPFWVQKLHP</sequence>
<organism evidence="1 2">
    <name type="scientific">Fodinibius salicampi</name>
    <dbReference type="NCBI Taxonomy" id="1920655"/>
    <lineage>
        <taxon>Bacteria</taxon>
        <taxon>Pseudomonadati</taxon>
        <taxon>Balneolota</taxon>
        <taxon>Balneolia</taxon>
        <taxon>Balneolales</taxon>
        <taxon>Balneolaceae</taxon>
        <taxon>Fodinibius</taxon>
    </lineage>
</organism>
<proteinExistence type="predicted"/>
<keyword evidence="2" id="KW-1185">Reference proteome</keyword>
<dbReference type="Proteomes" id="UP001207337">
    <property type="component" value="Unassembled WGS sequence"/>
</dbReference>
<evidence type="ECO:0000313" key="2">
    <source>
        <dbReference type="Proteomes" id="UP001207337"/>
    </source>
</evidence>
<comment type="caution">
    <text evidence="1">The sequence shown here is derived from an EMBL/GenBank/DDBJ whole genome shotgun (WGS) entry which is preliminary data.</text>
</comment>